<sequence length="134" mass="14552">MEALDGGCLCGAVRYRISADIVDAGYCHCRLCQRSAGAPVLAWLTVPVAGFAYGAGRPAIFDSSPHSQREFCGRCGTQLAFRRRAGATTVDVTLASLDAPERVPPEYHIWRQSRIGWFETADGLPRHEDAGADR</sequence>
<dbReference type="GO" id="GO:0046872">
    <property type="term" value="F:metal ion binding"/>
    <property type="evidence" value="ECO:0007669"/>
    <property type="project" value="UniProtKB-KW"/>
</dbReference>
<accession>A0A2S5THI9</accession>
<keyword evidence="4" id="KW-0456">Lyase</keyword>
<proteinExistence type="inferred from homology"/>
<dbReference type="InterPro" id="IPR011057">
    <property type="entry name" value="Mss4-like_sf"/>
</dbReference>
<name>A0A2S5THI9_9GAMM</name>
<evidence type="ECO:0000256" key="3">
    <source>
        <dbReference type="ARBA" id="ARBA00022833"/>
    </source>
</evidence>
<dbReference type="PANTHER" id="PTHR33337">
    <property type="entry name" value="GFA DOMAIN-CONTAINING PROTEIN"/>
    <property type="match status" value="1"/>
</dbReference>
<dbReference type="OrthoDB" id="9786619at2"/>
<keyword evidence="2" id="KW-0479">Metal-binding</keyword>
<dbReference type="Proteomes" id="UP000238220">
    <property type="component" value="Unassembled WGS sequence"/>
</dbReference>
<organism evidence="6 7">
    <name type="scientific">Solimonas fluminis</name>
    <dbReference type="NCBI Taxonomy" id="2086571"/>
    <lineage>
        <taxon>Bacteria</taxon>
        <taxon>Pseudomonadati</taxon>
        <taxon>Pseudomonadota</taxon>
        <taxon>Gammaproteobacteria</taxon>
        <taxon>Nevskiales</taxon>
        <taxon>Nevskiaceae</taxon>
        <taxon>Solimonas</taxon>
    </lineage>
</organism>
<dbReference type="PROSITE" id="PS51891">
    <property type="entry name" value="CENP_V_GFA"/>
    <property type="match status" value="1"/>
</dbReference>
<dbReference type="PANTHER" id="PTHR33337:SF40">
    <property type="entry name" value="CENP-V_GFA DOMAIN-CONTAINING PROTEIN-RELATED"/>
    <property type="match status" value="1"/>
</dbReference>
<dbReference type="Gene3D" id="3.90.1590.10">
    <property type="entry name" value="glutathione-dependent formaldehyde- activating enzyme (gfa)"/>
    <property type="match status" value="1"/>
</dbReference>
<dbReference type="EMBL" id="PSNW01000003">
    <property type="protein sequence ID" value="PPE74450.1"/>
    <property type="molecule type" value="Genomic_DNA"/>
</dbReference>
<evidence type="ECO:0000313" key="7">
    <source>
        <dbReference type="Proteomes" id="UP000238220"/>
    </source>
</evidence>
<dbReference type="RefSeq" id="WP_104229608.1">
    <property type="nucleotide sequence ID" value="NZ_PSNW01000003.1"/>
</dbReference>
<evidence type="ECO:0000256" key="2">
    <source>
        <dbReference type="ARBA" id="ARBA00022723"/>
    </source>
</evidence>
<dbReference type="SUPFAM" id="SSF51316">
    <property type="entry name" value="Mss4-like"/>
    <property type="match status" value="1"/>
</dbReference>
<keyword evidence="3" id="KW-0862">Zinc</keyword>
<dbReference type="InterPro" id="IPR006913">
    <property type="entry name" value="CENP-V/GFA"/>
</dbReference>
<dbReference type="AlphaFoldDB" id="A0A2S5THI9"/>
<evidence type="ECO:0000259" key="5">
    <source>
        <dbReference type="PROSITE" id="PS51891"/>
    </source>
</evidence>
<comment type="caution">
    <text evidence="6">The sequence shown here is derived from an EMBL/GenBank/DDBJ whole genome shotgun (WGS) entry which is preliminary data.</text>
</comment>
<evidence type="ECO:0000256" key="4">
    <source>
        <dbReference type="ARBA" id="ARBA00023239"/>
    </source>
</evidence>
<protein>
    <submittedName>
        <fullName evidence="6">GFA family protein</fullName>
    </submittedName>
</protein>
<feature type="domain" description="CENP-V/GFA" evidence="5">
    <location>
        <begin position="4"/>
        <end position="108"/>
    </location>
</feature>
<evidence type="ECO:0000256" key="1">
    <source>
        <dbReference type="ARBA" id="ARBA00005495"/>
    </source>
</evidence>
<keyword evidence="7" id="KW-1185">Reference proteome</keyword>
<comment type="similarity">
    <text evidence="1">Belongs to the Gfa family.</text>
</comment>
<reference evidence="6 7" key="1">
    <citation type="submission" date="2018-02" db="EMBL/GenBank/DDBJ databases">
        <title>Genome sequencing of Solimonas sp. HR-BB.</title>
        <authorList>
            <person name="Lee Y."/>
            <person name="Jeon C.O."/>
        </authorList>
    </citation>
    <scope>NUCLEOTIDE SEQUENCE [LARGE SCALE GENOMIC DNA]</scope>
    <source>
        <strain evidence="6 7">HR-BB</strain>
    </source>
</reference>
<dbReference type="GO" id="GO:0016846">
    <property type="term" value="F:carbon-sulfur lyase activity"/>
    <property type="evidence" value="ECO:0007669"/>
    <property type="project" value="InterPro"/>
</dbReference>
<evidence type="ECO:0000313" key="6">
    <source>
        <dbReference type="EMBL" id="PPE74450.1"/>
    </source>
</evidence>
<dbReference type="Pfam" id="PF04828">
    <property type="entry name" value="GFA"/>
    <property type="match status" value="1"/>
</dbReference>
<gene>
    <name evidence="6" type="ORF">C3942_06690</name>
</gene>